<organism evidence="2 3">
    <name type="scientific">Cryptolaemus montrouzieri</name>
    <dbReference type="NCBI Taxonomy" id="559131"/>
    <lineage>
        <taxon>Eukaryota</taxon>
        <taxon>Metazoa</taxon>
        <taxon>Ecdysozoa</taxon>
        <taxon>Arthropoda</taxon>
        <taxon>Hexapoda</taxon>
        <taxon>Insecta</taxon>
        <taxon>Pterygota</taxon>
        <taxon>Neoptera</taxon>
        <taxon>Endopterygota</taxon>
        <taxon>Coleoptera</taxon>
        <taxon>Polyphaga</taxon>
        <taxon>Cucujiformia</taxon>
        <taxon>Coccinelloidea</taxon>
        <taxon>Coccinellidae</taxon>
        <taxon>Scymninae</taxon>
        <taxon>Scymnini</taxon>
        <taxon>Cryptolaemus</taxon>
    </lineage>
</organism>
<sequence>MSHIQNGKKLFLKKTLGLFYTNGLMPYNPEDVGKLKSLPKFLAPILALIFIPIFGLFGNLYITSADGIYSKWNNLLNKQIRIRYLYFRYQLSEIVGLTEFLCESRHGKLNAATEASTSKTQGENKYENAQVLETKRTITLQRLLPEQINSVALILGISGITMILIFGFLQMPYLLNCSEKLMDDTYGVLPNFGKICEQFDLLGTLAYYGSKCVYIIYVLICYFSNAYCTGRELRGDHRYVCGAICPLWYPIEMKLEIVMLIPLSVGVFMMKYTSILSCYPVMIWACVKIIVSRIKHLRRMLSEISDLSSLDNLKKLNKCMRYHESTVQRLSETVTFTGNNHLNAATQTMRNPDIEEAVLNCIDLNPYVSSRKLGIS</sequence>
<name>A0ABD2PA88_9CUCU</name>
<evidence type="ECO:0008006" key="4">
    <source>
        <dbReference type="Google" id="ProtNLM"/>
    </source>
</evidence>
<keyword evidence="3" id="KW-1185">Reference proteome</keyword>
<reference evidence="2 3" key="1">
    <citation type="journal article" date="2021" name="BMC Biol.">
        <title>Horizontally acquired antibacterial genes associated with adaptive radiation of ladybird beetles.</title>
        <authorList>
            <person name="Li H.S."/>
            <person name="Tang X.F."/>
            <person name="Huang Y.H."/>
            <person name="Xu Z.Y."/>
            <person name="Chen M.L."/>
            <person name="Du X.Y."/>
            <person name="Qiu B.Y."/>
            <person name="Chen P.T."/>
            <person name="Zhang W."/>
            <person name="Slipinski A."/>
            <person name="Escalona H.E."/>
            <person name="Waterhouse R.M."/>
            <person name="Zwick A."/>
            <person name="Pang H."/>
        </authorList>
    </citation>
    <scope>NUCLEOTIDE SEQUENCE [LARGE SCALE GENOMIC DNA]</scope>
    <source>
        <strain evidence="2">SYSU2018</strain>
    </source>
</reference>
<keyword evidence="1" id="KW-0472">Membrane</keyword>
<feature type="transmembrane region" description="Helical" evidence="1">
    <location>
        <begin position="207"/>
        <end position="227"/>
    </location>
</feature>
<keyword evidence="1" id="KW-1133">Transmembrane helix</keyword>
<evidence type="ECO:0000313" key="3">
    <source>
        <dbReference type="Proteomes" id="UP001516400"/>
    </source>
</evidence>
<dbReference type="Proteomes" id="UP001516400">
    <property type="component" value="Unassembled WGS sequence"/>
</dbReference>
<feature type="transmembrane region" description="Helical" evidence="1">
    <location>
        <begin position="41"/>
        <end position="62"/>
    </location>
</feature>
<dbReference type="EMBL" id="JABFTP020000185">
    <property type="protein sequence ID" value="KAL3287657.1"/>
    <property type="molecule type" value="Genomic_DNA"/>
</dbReference>
<dbReference type="AlphaFoldDB" id="A0ABD2PA88"/>
<proteinExistence type="predicted"/>
<gene>
    <name evidence="2" type="ORF">HHI36_002124</name>
</gene>
<protein>
    <recommendedName>
        <fullName evidence="4">Odorant receptor</fullName>
    </recommendedName>
</protein>
<accession>A0ABD2PA88</accession>
<evidence type="ECO:0000313" key="2">
    <source>
        <dbReference type="EMBL" id="KAL3287657.1"/>
    </source>
</evidence>
<feature type="transmembrane region" description="Helical" evidence="1">
    <location>
        <begin position="239"/>
        <end position="263"/>
    </location>
</feature>
<evidence type="ECO:0000256" key="1">
    <source>
        <dbReference type="SAM" id="Phobius"/>
    </source>
</evidence>
<feature type="transmembrane region" description="Helical" evidence="1">
    <location>
        <begin position="269"/>
        <end position="291"/>
    </location>
</feature>
<feature type="transmembrane region" description="Helical" evidence="1">
    <location>
        <begin position="151"/>
        <end position="175"/>
    </location>
</feature>
<keyword evidence="1" id="KW-0812">Transmembrane</keyword>
<comment type="caution">
    <text evidence="2">The sequence shown here is derived from an EMBL/GenBank/DDBJ whole genome shotgun (WGS) entry which is preliminary data.</text>
</comment>